<keyword evidence="1" id="KW-0812">Transmembrane</keyword>
<feature type="domain" description="DUF1279" evidence="2">
    <location>
        <begin position="275"/>
        <end position="361"/>
    </location>
</feature>
<dbReference type="AlphaFoldDB" id="A0A7M7M3Z4"/>
<feature type="transmembrane region" description="Helical" evidence="1">
    <location>
        <begin position="283"/>
        <end position="306"/>
    </location>
</feature>
<evidence type="ECO:0000313" key="4">
    <source>
        <dbReference type="Proteomes" id="UP000005203"/>
    </source>
</evidence>
<keyword evidence="1" id="KW-0472">Membrane</keyword>
<accession>A0A7M7M3Z4</accession>
<accession>A0A8B7KHF3</accession>
<reference evidence="5" key="2">
    <citation type="submission" date="2025-04" db="UniProtKB">
        <authorList>
            <consortium name="RefSeq"/>
        </authorList>
    </citation>
    <scope>IDENTIFICATION</scope>
    <source>
        <strain evidence="5">DH4</strain>
        <tissue evidence="5">Whole body</tissue>
    </source>
</reference>
<dbReference type="Pfam" id="PF06916">
    <property type="entry name" value="FAM210A-B_dom"/>
    <property type="match status" value="1"/>
</dbReference>
<protein>
    <submittedName>
        <fullName evidence="5">Uncharacterized protein LOC725167 isoform X1</fullName>
    </submittedName>
</protein>
<evidence type="ECO:0000259" key="2">
    <source>
        <dbReference type="Pfam" id="PF06916"/>
    </source>
</evidence>
<dbReference type="InterPro" id="IPR045866">
    <property type="entry name" value="FAM210A/B-like"/>
</dbReference>
<dbReference type="InterPro" id="IPR009688">
    <property type="entry name" value="FAM210A/B-like_dom"/>
</dbReference>
<dbReference type="Proteomes" id="UP000005203">
    <property type="component" value="Linkage group LG3"/>
</dbReference>
<evidence type="ECO:0000256" key="1">
    <source>
        <dbReference type="SAM" id="Phobius"/>
    </source>
</evidence>
<gene>
    <name evidence="3" type="primary">725167</name>
    <name evidence="5" type="synonym">LOC725167</name>
</gene>
<keyword evidence="1" id="KW-1133">Transmembrane helix</keyword>
<dbReference type="OrthoDB" id="426386at2759"/>
<dbReference type="PANTHER" id="PTHR21377">
    <property type="entry name" value="PROTEIN FAM210B, MITOCHONDRIAL"/>
    <property type="match status" value="1"/>
</dbReference>
<dbReference type="RefSeq" id="XP_016766647.1">
    <property type="nucleotide sequence ID" value="XM_016911158.2"/>
</dbReference>
<sequence length="382" mass="43225">MILTECQIYCIHSLCLFKILIVKCFEEFKMALLRISNSPNLLTTLSQISYTARTPLGEIQYTRYASAHRMKNLHITSVRRYPDPPTIPLPTNISEIFANETGRFTPERTRDIAAPILLYGKNDCTSFSLEQLIKPKEHSRNLENCNDTHIDSYDCFGTVSLNGTMQSNVPKPFCSNGKSTHLNMPGGQWARDGKFIAEDMQKSHYRSNRLELKPNKCGLISNVTANNLFQAMYNSKYIYSMGYSTNKSLNNLSKSNDNQQQQEIKEQKLLSKKERLKIIIKDYGITITIFHIGISLISLGACYAAVVRGIDLKPVIQSIFKLENEQVEGILGNSSTFLVAYGIHKLLTPIRLSITLGTTPFLIKRLRKLGILKSSKEIKLNT</sequence>
<name>A0A7M7M3Z4_APIME</name>
<proteinExistence type="predicted"/>
<evidence type="ECO:0000313" key="3">
    <source>
        <dbReference type="EnsemblMetazoa" id="XP_016766647"/>
    </source>
</evidence>
<evidence type="ECO:0000313" key="5">
    <source>
        <dbReference type="RefSeq" id="XP_016766647.1"/>
    </source>
</evidence>
<dbReference type="GO" id="GO:0005739">
    <property type="term" value="C:mitochondrion"/>
    <property type="evidence" value="ECO:0007669"/>
    <property type="project" value="TreeGrafter"/>
</dbReference>
<dbReference type="GeneID" id="725167"/>
<dbReference type="EnsemblMetazoa" id="XM_016911158">
    <property type="protein sequence ID" value="XP_016766647"/>
    <property type="gene ID" value="LOC725167"/>
</dbReference>
<reference evidence="3" key="1">
    <citation type="submission" date="2021-01" db="UniProtKB">
        <authorList>
            <consortium name="EnsemblMetazoa"/>
        </authorList>
    </citation>
    <scope>IDENTIFICATION</scope>
    <source>
        <strain evidence="3">DH4</strain>
    </source>
</reference>
<keyword evidence="4" id="KW-1185">Reference proteome</keyword>
<organism evidence="3">
    <name type="scientific">Apis mellifera</name>
    <name type="common">Honeybee</name>
    <dbReference type="NCBI Taxonomy" id="7460"/>
    <lineage>
        <taxon>Eukaryota</taxon>
        <taxon>Metazoa</taxon>
        <taxon>Ecdysozoa</taxon>
        <taxon>Arthropoda</taxon>
        <taxon>Hexapoda</taxon>
        <taxon>Insecta</taxon>
        <taxon>Pterygota</taxon>
        <taxon>Neoptera</taxon>
        <taxon>Endopterygota</taxon>
        <taxon>Hymenoptera</taxon>
        <taxon>Apocrita</taxon>
        <taxon>Aculeata</taxon>
        <taxon>Apoidea</taxon>
        <taxon>Anthophila</taxon>
        <taxon>Apidae</taxon>
        <taxon>Apis</taxon>
    </lineage>
</organism>
<dbReference type="PANTHER" id="PTHR21377:SF0">
    <property type="entry name" value="PROTEIN FAM210B, MITOCHONDRIAL"/>
    <property type="match status" value="1"/>
</dbReference>